<evidence type="ECO:0000256" key="1">
    <source>
        <dbReference type="ARBA" id="ARBA00001936"/>
    </source>
</evidence>
<keyword evidence="10" id="KW-0735">Signal-anchor</keyword>
<name>A0A9X6NJ18_HYPEX</name>
<feature type="transmembrane region" description="Helical" evidence="21">
    <location>
        <begin position="12"/>
        <end position="30"/>
    </location>
</feature>
<evidence type="ECO:0000256" key="16">
    <source>
        <dbReference type="ARBA" id="ARBA00030723"/>
    </source>
</evidence>
<evidence type="ECO:0000256" key="5">
    <source>
        <dbReference type="ARBA" id="ARBA00017962"/>
    </source>
</evidence>
<evidence type="ECO:0000256" key="12">
    <source>
        <dbReference type="ARBA" id="ARBA00023034"/>
    </source>
</evidence>
<dbReference type="GO" id="GO:0046872">
    <property type="term" value="F:metal ion binding"/>
    <property type="evidence" value="ECO:0007669"/>
    <property type="project" value="UniProtKB-KW"/>
</dbReference>
<gene>
    <name evidence="22" type="ORF">BV898_14811</name>
</gene>
<evidence type="ECO:0000256" key="3">
    <source>
        <dbReference type="ARBA" id="ARBA00004922"/>
    </source>
</evidence>
<dbReference type="PANTHER" id="PTHR46420">
    <property type="entry name" value="BETA-1,4-GLUCURONYLTRANSFERASE 1"/>
    <property type="match status" value="1"/>
</dbReference>
<evidence type="ECO:0000256" key="11">
    <source>
        <dbReference type="ARBA" id="ARBA00022989"/>
    </source>
</evidence>
<accession>A0A9X6NJ18</accession>
<evidence type="ECO:0000256" key="21">
    <source>
        <dbReference type="SAM" id="Phobius"/>
    </source>
</evidence>
<keyword evidence="12" id="KW-0333">Golgi apparatus</keyword>
<evidence type="ECO:0000256" key="18">
    <source>
        <dbReference type="ARBA" id="ARBA00032181"/>
    </source>
</evidence>
<reference evidence="23" key="1">
    <citation type="submission" date="2017-01" db="EMBL/GenBank/DDBJ databases">
        <title>Comparative genomics of anhydrobiosis in the tardigrade Hypsibius dujardini.</title>
        <authorList>
            <person name="Yoshida Y."/>
            <person name="Koutsovoulos G."/>
            <person name="Laetsch D."/>
            <person name="Stevens L."/>
            <person name="Kumar S."/>
            <person name="Horikawa D."/>
            <person name="Ishino K."/>
            <person name="Komine S."/>
            <person name="Tomita M."/>
            <person name="Blaxter M."/>
            <person name="Arakawa K."/>
        </authorList>
    </citation>
    <scope>NUCLEOTIDE SEQUENCE [LARGE SCALE GENOMIC DNA]</scope>
    <source>
        <strain evidence="23">Z151</strain>
    </source>
</reference>
<keyword evidence="6" id="KW-0328">Glycosyltransferase</keyword>
<keyword evidence="15" id="KW-0464">Manganese</keyword>
<keyword evidence="14" id="KW-0325">Glycoprotein</keyword>
<evidence type="ECO:0000256" key="10">
    <source>
        <dbReference type="ARBA" id="ARBA00022968"/>
    </source>
</evidence>
<organism evidence="22 23">
    <name type="scientific">Hypsibius exemplaris</name>
    <name type="common">Freshwater tardigrade</name>
    <dbReference type="NCBI Taxonomy" id="2072580"/>
    <lineage>
        <taxon>Eukaryota</taxon>
        <taxon>Metazoa</taxon>
        <taxon>Ecdysozoa</taxon>
        <taxon>Tardigrada</taxon>
        <taxon>Eutardigrada</taxon>
        <taxon>Parachela</taxon>
        <taxon>Hypsibioidea</taxon>
        <taxon>Hypsibiidae</taxon>
        <taxon>Hypsibius</taxon>
    </lineage>
</organism>
<dbReference type="GO" id="GO:0015020">
    <property type="term" value="F:glucuronosyltransferase activity"/>
    <property type="evidence" value="ECO:0007669"/>
    <property type="project" value="InterPro"/>
</dbReference>
<evidence type="ECO:0000256" key="19">
    <source>
        <dbReference type="ARBA" id="ARBA00033291"/>
    </source>
</evidence>
<evidence type="ECO:0000256" key="7">
    <source>
        <dbReference type="ARBA" id="ARBA00022679"/>
    </source>
</evidence>
<keyword evidence="7" id="KW-0808">Transferase</keyword>
<evidence type="ECO:0000256" key="20">
    <source>
        <dbReference type="ARBA" id="ARBA00047852"/>
    </source>
</evidence>
<comment type="cofactor">
    <cofactor evidence="1">
        <name>Mn(2+)</name>
        <dbReference type="ChEBI" id="CHEBI:29035"/>
    </cofactor>
</comment>
<keyword evidence="9" id="KW-0479">Metal-binding</keyword>
<dbReference type="PANTHER" id="PTHR46420:SF1">
    <property type="entry name" value="BETA-1,4-GLUCURONYLTRANSFERASE 1"/>
    <property type="match status" value="1"/>
</dbReference>
<evidence type="ECO:0000256" key="15">
    <source>
        <dbReference type="ARBA" id="ARBA00023211"/>
    </source>
</evidence>
<evidence type="ECO:0000256" key="4">
    <source>
        <dbReference type="ARBA" id="ARBA00008539"/>
    </source>
</evidence>
<evidence type="ECO:0000256" key="2">
    <source>
        <dbReference type="ARBA" id="ARBA00004323"/>
    </source>
</evidence>
<sequence length="432" mass="50030">MRFFLWLRLGSRNYLSASVFLLFVFLFFIWKLRTSRSSHVTLRTPNSQLSSFLNGKNTADFILDASGKYRIYPFGFRKNIDNRAKSGVTVKVSLVSHCTTEHLTLLPALARRWQGPISMAVYSSPSDLEDTIRRFELLRQCNPDVEQLVDAHFVTLLTPGDRRPASSVALDVDNQQQPSVEERFLRCDDLFESRLKAKLKDSPNYDQSSPYPNNLLRNIGRTFSNSEYVLVVDIDQTPNVGLHNAFISFIKARRRISSITEDTVEREVFVVPAFEINTATSVATPGTKTELLGLLRQFIVRPFYFEMCWKCHQPTGYQKWENCPVSNDMTVSHQVEWIDPWEPFFFTPNKAPMYDERFMQYGFNRISHACELHIAGYNFSVLSNAFLVHNGFKTAETFHKSKQTELTRNRALFAVFKKELLEVYPESSRRCW</sequence>
<comment type="subcellular location">
    <subcellularLocation>
        <location evidence="2">Golgi apparatus membrane</location>
        <topology evidence="2">Single-pass type II membrane protein</topology>
    </subcellularLocation>
</comment>
<keyword evidence="11 21" id="KW-1133">Transmembrane helix</keyword>
<keyword evidence="8 21" id="KW-0812">Transmembrane</keyword>
<dbReference type="AlphaFoldDB" id="A0A9X6NJ18"/>
<evidence type="ECO:0000256" key="13">
    <source>
        <dbReference type="ARBA" id="ARBA00023136"/>
    </source>
</evidence>
<dbReference type="GO" id="GO:0035269">
    <property type="term" value="P:protein O-linked glycosylation via mannose"/>
    <property type="evidence" value="ECO:0007669"/>
    <property type="project" value="TreeGrafter"/>
</dbReference>
<evidence type="ECO:0000313" key="23">
    <source>
        <dbReference type="Proteomes" id="UP000192578"/>
    </source>
</evidence>
<evidence type="ECO:0000256" key="14">
    <source>
        <dbReference type="ARBA" id="ARBA00023180"/>
    </source>
</evidence>
<comment type="caution">
    <text evidence="22">The sequence shown here is derived from an EMBL/GenBank/DDBJ whole genome shotgun (WGS) entry which is preliminary data.</text>
</comment>
<evidence type="ECO:0000256" key="9">
    <source>
        <dbReference type="ARBA" id="ARBA00022723"/>
    </source>
</evidence>
<dbReference type="InterPro" id="IPR043189">
    <property type="entry name" value="B4GAT1"/>
</dbReference>
<dbReference type="EMBL" id="MTYJ01000187">
    <property type="protein sequence ID" value="OWA50289.1"/>
    <property type="molecule type" value="Genomic_DNA"/>
</dbReference>
<protein>
    <recommendedName>
        <fullName evidence="5">Beta-1,4-glucuronyltransferase 1</fullName>
    </recommendedName>
    <alternativeName>
        <fullName evidence="16">I-beta-1,3-N-acetylglucosaminyltransferase</fullName>
    </alternativeName>
    <alternativeName>
        <fullName evidence="19">N-acetyllactosaminide beta-1,3-N-acetylglucosaminyltransferase</fullName>
    </alternativeName>
    <alternativeName>
        <fullName evidence="17">Poly-N-acetyllactosamine extension enzyme</fullName>
    </alternativeName>
    <alternativeName>
        <fullName evidence="18">UDP-GlcNAc:betaGal beta-1,3-N-acetylglucosaminyltransferase 1</fullName>
    </alternativeName>
</protein>
<dbReference type="Pfam" id="PF13896">
    <property type="entry name" value="Glyco_transf_49"/>
    <property type="match status" value="1"/>
</dbReference>
<comment type="pathway">
    <text evidence="3">Protein modification; protein glycosylation.</text>
</comment>
<keyword evidence="23" id="KW-1185">Reference proteome</keyword>
<dbReference type="Proteomes" id="UP000192578">
    <property type="component" value="Unassembled WGS sequence"/>
</dbReference>
<evidence type="ECO:0000313" key="22">
    <source>
        <dbReference type="EMBL" id="OWA50289.1"/>
    </source>
</evidence>
<evidence type="ECO:0000256" key="8">
    <source>
        <dbReference type="ARBA" id="ARBA00022692"/>
    </source>
</evidence>
<dbReference type="OrthoDB" id="9974378at2759"/>
<keyword evidence="13 21" id="KW-0472">Membrane</keyword>
<proteinExistence type="inferred from homology"/>
<dbReference type="GO" id="GO:0000139">
    <property type="term" value="C:Golgi membrane"/>
    <property type="evidence" value="ECO:0007669"/>
    <property type="project" value="UniProtKB-SubCell"/>
</dbReference>
<comment type="similarity">
    <text evidence="4">Belongs to the glycosyltransferase 49 family.</text>
</comment>
<evidence type="ECO:0000256" key="6">
    <source>
        <dbReference type="ARBA" id="ARBA00022676"/>
    </source>
</evidence>
<comment type="catalytic activity">
    <reaction evidence="20">
        <text>3-O-[beta-D-Xyl-(1-&gt;4)-Rib-ol-P-Rib-ol-P-3-beta-D-GalNAc-(1-&gt;3)-beta-D-GlcNAc-(1-&gt;4)-(O-6-P-alpha-D-Man)]-Thr-[protein] + UDP-alpha-D-glucuronate = 3-O-[beta-D-GlcA-(1-&gt;3)-beta-D-Xyl-(1-&gt;4)-Rib-ol-P-Rib-ol-P-3-beta-D-GalNAc-(1-&gt;3)-beta-D-GlcNAc-(1-&gt;4)-(O-6-P-alpha-D-Man)]-Thr-[protein] + UDP + H(+)</text>
        <dbReference type="Rhea" id="RHEA:46860"/>
        <dbReference type="Rhea" id="RHEA-COMP:15023"/>
        <dbReference type="Rhea" id="RHEA-COMP:17482"/>
        <dbReference type="ChEBI" id="CHEBI:15378"/>
        <dbReference type="ChEBI" id="CHEBI:58052"/>
        <dbReference type="ChEBI" id="CHEBI:58223"/>
        <dbReference type="ChEBI" id="CHEBI:142405"/>
        <dbReference type="ChEBI" id="CHEBI:177336"/>
    </reaction>
</comment>
<evidence type="ECO:0000256" key="17">
    <source>
        <dbReference type="ARBA" id="ARBA00032175"/>
    </source>
</evidence>